<reference evidence="1 2" key="1">
    <citation type="journal article" date="2014" name="Genome Announc.">
        <title>Draft Genome Sequence of Streptomyces roseochromogenes subsp. oscitans DS 12.976, Producer of the Aminocoumarin Antibiotic Clorobiocin.</title>
        <authorList>
            <person name="Ruckert C."/>
            <person name="Kalinowski J."/>
            <person name="Heide L."/>
            <person name="Apel A.K."/>
        </authorList>
    </citation>
    <scope>NUCLEOTIDE SEQUENCE [LARGE SCALE GENOMIC DNA]</scope>
    <source>
        <strain evidence="1 2">DS 12.976</strain>
    </source>
</reference>
<dbReference type="RefSeq" id="WP_023550103.1">
    <property type="nucleotide sequence ID" value="NZ_CM002285.1"/>
</dbReference>
<dbReference type="Proteomes" id="UP000017984">
    <property type="component" value="Chromosome"/>
</dbReference>
<gene>
    <name evidence="1" type="ORF">M878_27820</name>
</gene>
<evidence type="ECO:0000313" key="2">
    <source>
        <dbReference type="Proteomes" id="UP000017984"/>
    </source>
</evidence>
<protein>
    <submittedName>
        <fullName evidence="1">Uncharacterized protein</fullName>
    </submittedName>
</protein>
<dbReference type="AlphaFoldDB" id="V6KA91"/>
<name>V6KA91_STRRC</name>
<sequence length="44" mass="4811">MFAMFEGCGVIRLVQAGTKGMKGFDGKTHEPVCRLPEPDVTDLK</sequence>
<organism evidence="1 2">
    <name type="scientific">Streptomyces roseochromogenus subsp. oscitans DS 12.976</name>
    <dbReference type="NCBI Taxonomy" id="1352936"/>
    <lineage>
        <taxon>Bacteria</taxon>
        <taxon>Bacillati</taxon>
        <taxon>Actinomycetota</taxon>
        <taxon>Actinomycetes</taxon>
        <taxon>Kitasatosporales</taxon>
        <taxon>Streptomycetaceae</taxon>
        <taxon>Streptomyces</taxon>
    </lineage>
</organism>
<dbReference type="HOGENOM" id="CLU_3222809_0_0_11"/>
<comment type="caution">
    <text evidence="1">The sequence shown here is derived from an EMBL/GenBank/DDBJ whole genome shotgun (WGS) entry which is preliminary data.</text>
</comment>
<evidence type="ECO:0000313" key="1">
    <source>
        <dbReference type="EMBL" id="EST25894.1"/>
    </source>
</evidence>
<accession>V6KA91</accession>
<proteinExistence type="predicted"/>
<dbReference type="EMBL" id="AWQX01000236">
    <property type="protein sequence ID" value="EST25894.1"/>
    <property type="molecule type" value="Genomic_DNA"/>
</dbReference>
<dbReference type="PATRIC" id="fig|1352936.5.peg.5807"/>
<keyword evidence="2" id="KW-1185">Reference proteome</keyword>